<dbReference type="PROSITE" id="PS50011">
    <property type="entry name" value="PROTEIN_KINASE_DOM"/>
    <property type="match status" value="1"/>
</dbReference>
<dbReference type="OrthoDB" id="542487at2759"/>
<feature type="region of interest" description="Disordered" evidence="1">
    <location>
        <begin position="484"/>
        <end position="506"/>
    </location>
</feature>
<evidence type="ECO:0000256" key="1">
    <source>
        <dbReference type="SAM" id="MobiDB-lite"/>
    </source>
</evidence>
<dbReference type="GO" id="GO:0007165">
    <property type="term" value="P:signal transduction"/>
    <property type="evidence" value="ECO:0000318"/>
    <property type="project" value="GO_Central"/>
</dbReference>
<evidence type="ECO:0000313" key="4">
    <source>
        <dbReference type="Proteomes" id="UP000006906"/>
    </source>
</evidence>
<feature type="compositionally biased region" description="Basic and acidic residues" evidence="1">
    <location>
        <begin position="10"/>
        <end position="19"/>
    </location>
</feature>
<proteinExistence type="predicted"/>
<dbReference type="PANTHER" id="PTHR44329:SF289">
    <property type="entry name" value="SERINE_THREONINE-PROTEIN KINASE VIK"/>
    <property type="match status" value="1"/>
</dbReference>
<dbReference type="InterPro" id="IPR000719">
    <property type="entry name" value="Prot_kinase_dom"/>
</dbReference>
<dbReference type="GO" id="GO:0004672">
    <property type="term" value="F:protein kinase activity"/>
    <property type="evidence" value="ECO:0000318"/>
    <property type="project" value="GO_Central"/>
</dbReference>
<dbReference type="SMART" id="SM00220">
    <property type="entry name" value="S_TKc"/>
    <property type="match status" value="1"/>
</dbReference>
<name>A0A2K3DW38_CHLRE</name>
<dbReference type="Gramene" id="PNW84748">
    <property type="protein sequence ID" value="PNW84748"/>
    <property type="gene ID" value="CHLRE_03g157200v5"/>
</dbReference>
<feature type="compositionally biased region" description="Basic residues" evidence="1">
    <location>
        <begin position="1374"/>
        <end position="1383"/>
    </location>
</feature>
<feature type="region of interest" description="Disordered" evidence="1">
    <location>
        <begin position="1296"/>
        <end position="1318"/>
    </location>
</feature>
<evidence type="ECO:0000259" key="2">
    <source>
        <dbReference type="PROSITE" id="PS50011"/>
    </source>
</evidence>
<gene>
    <name evidence="3" type="ORF">CHLRE_03g157200v5</name>
</gene>
<organism evidence="3 4">
    <name type="scientific">Chlamydomonas reinhardtii</name>
    <name type="common">Chlamydomonas smithii</name>
    <dbReference type="NCBI Taxonomy" id="3055"/>
    <lineage>
        <taxon>Eukaryota</taxon>
        <taxon>Viridiplantae</taxon>
        <taxon>Chlorophyta</taxon>
        <taxon>core chlorophytes</taxon>
        <taxon>Chlorophyceae</taxon>
        <taxon>CS clade</taxon>
        <taxon>Chlamydomonadales</taxon>
        <taxon>Chlamydomonadaceae</taxon>
        <taxon>Chlamydomonas</taxon>
    </lineage>
</organism>
<keyword evidence="4" id="KW-1185">Reference proteome</keyword>
<dbReference type="Proteomes" id="UP000006906">
    <property type="component" value="Chromosome 3"/>
</dbReference>
<dbReference type="InterPro" id="IPR011009">
    <property type="entry name" value="Kinase-like_dom_sf"/>
</dbReference>
<dbReference type="EMBL" id="CM008964">
    <property type="protein sequence ID" value="PNW84748.1"/>
    <property type="molecule type" value="Genomic_DNA"/>
</dbReference>
<dbReference type="KEGG" id="cre:CHLRE_03g157200v5"/>
<protein>
    <recommendedName>
        <fullName evidence="2">Protein kinase domain-containing protein</fullName>
    </recommendedName>
</protein>
<dbReference type="GO" id="GO:0005524">
    <property type="term" value="F:ATP binding"/>
    <property type="evidence" value="ECO:0007669"/>
    <property type="project" value="InterPro"/>
</dbReference>
<accession>A0A2K3DW38</accession>
<dbReference type="PANTHER" id="PTHR44329">
    <property type="entry name" value="SERINE/THREONINE-PROTEIN KINASE TNNI3K-RELATED"/>
    <property type="match status" value="1"/>
</dbReference>
<evidence type="ECO:0000313" key="3">
    <source>
        <dbReference type="EMBL" id="PNW84748.1"/>
    </source>
</evidence>
<dbReference type="ExpressionAtlas" id="A0A2K3DW38">
    <property type="expression patterns" value="baseline and differential"/>
</dbReference>
<feature type="domain" description="Protein kinase" evidence="2">
    <location>
        <begin position="1261"/>
        <end position="1704"/>
    </location>
</feature>
<dbReference type="RefSeq" id="XP_042925749.1">
    <property type="nucleotide sequence ID" value="XM_043060620.1"/>
</dbReference>
<dbReference type="InterPro" id="IPR008271">
    <property type="entry name" value="Ser/Thr_kinase_AS"/>
</dbReference>
<sequence length="1709" mass="172636">MACCFRPWKGPRDEADATSHQEIVSAPHKPPTSSFASPPPRDDGFASKAPQASVASLGAASNHYDQAPLAWTYAWQDLRVALLSTTGTPLEKIAACATAISSALHDEASIVSVLGVAPGGCKCVVLGSDGRTAPALPLGLLLPQLLGGGPVIELELPEVAPVADGAASGAQQGLPTEWRRALVDLQLMLACDSERRKNLRVLLLPLIFGSRRAGWLLLALPRTWSPPYPAADAGAAGATAVDAALWSLASCVAECCLGPVMARVDQMCDAVEAASSADSLQELVSSVVTAVSATLTYELHVDLGVRLALLPCKESPTGVLFYSTAPAAAGCAGEAASGAVPQSPMGKLGGRAPPTASVSMTNLAMRQQLVPPGHQPSLHSHFDPGPMVVAESAAAAAALLPATSMPTDFVRTSAPGTSGAPALAAPAGAGDVIPSKGHAQVGSGITGDAAYPDMSQSALLAQSQLPHGRSQQQDGPSRILQISRSDRRHAATASGMATHSPHGTGAAQSVVLPTDVEHAVALLGTTGAGARMTASGVAAVTPRGSVAHATMPAAFMTPGHALGAAAAGAVITSATAPSAARLQASCGIAVGRNSRMLYRRAITSGFALSPGGGVVATQPLWKAGPFNTNSTLLASLLDGAHGSRRGRPPGGGTGGSAVGSAISPATTGTGMLGHTHSVLNVLSQPMANVNSSSGFVATALAAAFGLSPPAGAASEHDKSGGIGPVRRGGGMGSMDAAAGFVTPTSAAVAAAAAAAQVDIRSGGSGNGAVASHVRLQASVVPDVPSYLQNTSRPTADVFNVVRRTGIAGGLASLIAIVAASTPSISAAAMMGPDAAKGAQAASGAGMAGTPRRSIRRNASASNVLYAASASIPASVGPVDASQQATVGAQPRGSKLLGQTASASGPALCVYIYSHLPLPASLLHVAKDRAMSLLRVLAPEVLRALTAGGLLGDEWAFLASRAQTVLGNPGQASGPAVGTPTAPPRDSSTSIPPPPLAPSPPPTMPPGLAGANYTCPAMPFVAACDSSVGGARAPPVSASSPRARLAPAGFPVFSHVNGGAPGVRSSSPGSATIARTRLRTGTGPNHDPRQQQQYTSPFVTGSMLAATAVVPHDPLDCPDAPAATSATAGTPDSALAAACSAAGNNTLIELLDMCGDGSVPGVSLGGLRTQQGSVHSIAHGAASRSITGNGFVSGLGYGGTGGVPGLNSTTLLTDTITDLGGAVTRQTQMATLVTAFTTTLARARKDNEQEGGMHAEDDIRALKIVRAIGQGGCSVVMLGRLHAMPVAVKVILPVGGDEDEQLQSGPGGRGGGNPTLQALWPADDRADGNIKGGGGELLLLPNGEDDAPGYQVRFGGGMGAAAADEQSLSEDDLSKRKRRRTTVRRRSQLAAMMRGARELAVLTTVSHPNIVQVYSYCTRVIVNDTAGGGLPQLEVVPEGEPLTSPLCTALIMEYCDMGSLADAIDCGAFAKAARAAARASGGSSSSRVSDLHQSASGLLPRRMDVAATAGTPAMRAVYLTLLEVALALRHLHSMNLVHCDVKPANVLLRSSATDPRGFTAKLTDFGFVDLIRRQGVDGGGCQVLCADDDEEEHAAGENKTPAKPMGTVTHMSPELLTGAPVDSSDDVYAFGILMWEIFTGKAPYAQYADNDFLEVPAKVVKEGLRPRFPSDTPLHFNTLAQECWSAQPGRRPTAPALVTRLQSLLDASCS</sequence>
<dbReference type="Gene3D" id="1.10.510.10">
    <property type="entry name" value="Transferase(Phosphotransferase) domain 1"/>
    <property type="match status" value="1"/>
</dbReference>
<reference evidence="3 4" key="1">
    <citation type="journal article" date="2007" name="Science">
        <title>The Chlamydomonas genome reveals the evolution of key animal and plant functions.</title>
        <authorList>
            <person name="Merchant S.S."/>
            <person name="Prochnik S.E."/>
            <person name="Vallon O."/>
            <person name="Harris E.H."/>
            <person name="Karpowicz S.J."/>
            <person name="Witman G.B."/>
            <person name="Terry A."/>
            <person name="Salamov A."/>
            <person name="Fritz-Laylin L.K."/>
            <person name="Marechal-Drouard L."/>
            <person name="Marshall W.F."/>
            <person name="Qu L.H."/>
            <person name="Nelson D.R."/>
            <person name="Sanderfoot A.A."/>
            <person name="Spalding M.H."/>
            <person name="Kapitonov V.V."/>
            <person name="Ren Q."/>
            <person name="Ferris P."/>
            <person name="Lindquist E."/>
            <person name="Shapiro H."/>
            <person name="Lucas S.M."/>
            <person name="Grimwood J."/>
            <person name="Schmutz J."/>
            <person name="Cardol P."/>
            <person name="Cerutti H."/>
            <person name="Chanfreau G."/>
            <person name="Chen C.L."/>
            <person name="Cognat V."/>
            <person name="Croft M.T."/>
            <person name="Dent R."/>
            <person name="Dutcher S."/>
            <person name="Fernandez E."/>
            <person name="Fukuzawa H."/>
            <person name="Gonzalez-Ballester D."/>
            <person name="Gonzalez-Halphen D."/>
            <person name="Hallmann A."/>
            <person name="Hanikenne M."/>
            <person name="Hippler M."/>
            <person name="Inwood W."/>
            <person name="Jabbari K."/>
            <person name="Kalanon M."/>
            <person name="Kuras R."/>
            <person name="Lefebvre P.A."/>
            <person name="Lemaire S.D."/>
            <person name="Lobanov A.V."/>
            <person name="Lohr M."/>
            <person name="Manuell A."/>
            <person name="Meier I."/>
            <person name="Mets L."/>
            <person name="Mittag M."/>
            <person name="Mittelmeier T."/>
            <person name="Moroney J.V."/>
            <person name="Moseley J."/>
            <person name="Napoli C."/>
            <person name="Nedelcu A.M."/>
            <person name="Niyogi K."/>
            <person name="Novoselov S.V."/>
            <person name="Paulsen I.T."/>
            <person name="Pazour G."/>
            <person name="Purton S."/>
            <person name="Ral J.P."/>
            <person name="Riano-Pachon D.M."/>
            <person name="Riekhof W."/>
            <person name="Rymarquis L."/>
            <person name="Schroda M."/>
            <person name="Stern D."/>
            <person name="Umen J."/>
            <person name="Willows R."/>
            <person name="Wilson N."/>
            <person name="Zimmer S.L."/>
            <person name="Allmer J."/>
            <person name="Balk J."/>
            <person name="Bisova K."/>
            <person name="Chen C.J."/>
            <person name="Elias M."/>
            <person name="Gendler K."/>
            <person name="Hauser C."/>
            <person name="Lamb M.R."/>
            <person name="Ledford H."/>
            <person name="Long J.C."/>
            <person name="Minagawa J."/>
            <person name="Page M.D."/>
            <person name="Pan J."/>
            <person name="Pootakham W."/>
            <person name="Roje S."/>
            <person name="Rose A."/>
            <person name="Stahlberg E."/>
            <person name="Terauchi A.M."/>
            <person name="Yang P."/>
            <person name="Ball S."/>
            <person name="Bowler C."/>
            <person name="Dieckmann C.L."/>
            <person name="Gladyshev V.N."/>
            <person name="Green P."/>
            <person name="Jorgensen R."/>
            <person name="Mayfield S."/>
            <person name="Mueller-Roeber B."/>
            <person name="Rajamani S."/>
            <person name="Sayre R.T."/>
            <person name="Brokstein P."/>
            <person name="Dubchak I."/>
            <person name="Goodstein D."/>
            <person name="Hornick L."/>
            <person name="Huang Y.W."/>
            <person name="Jhaveri J."/>
            <person name="Luo Y."/>
            <person name="Martinez D."/>
            <person name="Ngau W.C."/>
            <person name="Otillar B."/>
            <person name="Poliakov A."/>
            <person name="Porter A."/>
            <person name="Szajkowski L."/>
            <person name="Werner G."/>
            <person name="Zhou K."/>
            <person name="Grigoriev I.V."/>
            <person name="Rokhsar D.S."/>
            <person name="Grossman A.R."/>
        </authorList>
    </citation>
    <scope>NUCLEOTIDE SEQUENCE [LARGE SCALE GENOMIC DNA]</scope>
    <source>
        <strain evidence="4">CC-503</strain>
    </source>
</reference>
<dbReference type="STRING" id="3055.A0A2K3DW38"/>
<feature type="compositionally biased region" description="Pro residues" evidence="1">
    <location>
        <begin position="990"/>
        <end position="1004"/>
    </location>
</feature>
<dbReference type="SUPFAM" id="SSF56112">
    <property type="entry name" value="Protein kinase-like (PK-like)"/>
    <property type="match status" value="1"/>
</dbReference>
<feature type="compositionally biased region" description="Gly residues" evidence="1">
    <location>
        <begin position="648"/>
        <end position="657"/>
    </location>
</feature>
<dbReference type="GeneID" id="5723044"/>
<dbReference type="InterPro" id="IPR051681">
    <property type="entry name" value="Ser/Thr_Kinases-Pseudokinases"/>
</dbReference>
<dbReference type="Pfam" id="PF00069">
    <property type="entry name" value="Pkinase"/>
    <property type="match status" value="1"/>
</dbReference>
<dbReference type="InParanoid" id="A0A2K3DW38"/>
<feature type="region of interest" description="Disordered" evidence="1">
    <location>
        <begin position="1360"/>
        <end position="1383"/>
    </location>
</feature>
<feature type="region of interest" description="Disordered" evidence="1">
    <location>
        <begin position="967"/>
        <end position="1004"/>
    </location>
</feature>
<dbReference type="PROSITE" id="PS00108">
    <property type="entry name" value="PROTEIN_KINASE_ST"/>
    <property type="match status" value="1"/>
</dbReference>
<feature type="region of interest" description="Disordered" evidence="1">
    <location>
        <begin position="6"/>
        <end position="49"/>
    </location>
</feature>
<dbReference type="GO" id="GO:0005737">
    <property type="term" value="C:cytoplasm"/>
    <property type="evidence" value="ECO:0000318"/>
    <property type="project" value="GO_Central"/>
</dbReference>
<dbReference type="OMA" id="LADEWAC"/>
<feature type="region of interest" description="Disordered" evidence="1">
    <location>
        <begin position="639"/>
        <end position="666"/>
    </location>
</feature>